<dbReference type="AlphaFoldDB" id="A0AAV7VXW7"/>
<gene>
    <name evidence="1" type="ORF">NDU88_000771</name>
</gene>
<sequence length="94" mass="10329">MCEREDANVECVSVHETRECCQGERTVAERGGGCALELPVSTSTESLADVRAILTQIQAQSPSPFPRQPTRFSDLTSSVFRVSCFQDNSVAKYI</sequence>
<keyword evidence="2" id="KW-1185">Reference proteome</keyword>
<proteinExistence type="predicted"/>
<comment type="caution">
    <text evidence="1">The sequence shown here is derived from an EMBL/GenBank/DDBJ whole genome shotgun (WGS) entry which is preliminary data.</text>
</comment>
<evidence type="ECO:0000313" key="2">
    <source>
        <dbReference type="Proteomes" id="UP001066276"/>
    </source>
</evidence>
<accession>A0AAV7VXW7</accession>
<dbReference type="EMBL" id="JANPWB010000002">
    <property type="protein sequence ID" value="KAJ1205336.1"/>
    <property type="molecule type" value="Genomic_DNA"/>
</dbReference>
<reference evidence="1" key="1">
    <citation type="journal article" date="2022" name="bioRxiv">
        <title>Sequencing and chromosome-scale assembly of the giantPleurodeles waltlgenome.</title>
        <authorList>
            <person name="Brown T."/>
            <person name="Elewa A."/>
            <person name="Iarovenko S."/>
            <person name="Subramanian E."/>
            <person name="Araus A.J."/>
            <person name="Petzold A."/>
            <person name="Susuki M."/>
            <person name="Suzuki K.-i.T."/>
            <person name="Hayashi T."/>
            <person name="Toyoda A."/>
            <person name="Oliveira C."/>
            <person name="Osipova E."/>
            <person name="Leigh N.D."/>
            <person name="Simon A."/>
            <person name="Yun M.H."/>
        </authorList>
    </citation>
    <scope>NUCLEOTIDE SEQUENCE</scope>
    <source>
        <strain evidence="1">20211129_DDA</strain>
        <tissue evidence="1">Liver</tissue>
    </source>
</reference>
<organism evidence="1 2">
    <name type="scientific">Pleurodeles waltl</name>
    <name type="common">Iberian ribbed newt</name>
    <dbReference type="NCBI Taxonomy" id="8319"/>
    <lineage>
        <taxon>Eukaryota</taxon>
        <taxon>Metazoa</taxon>
        <taxon>Chordata</taxon>
        <taxon>Craniata</taxon>
        <taxon>Vertebrata</taxon>
        <taxon>Euteleostomi</taxon>
        <taxon>Amphibia</taxon>
        <taxon>Batrachia</taxon>
        <taxon>Caudata</taxon>
        <taxon>Salamandroidea</taxon>
        <taxon>Salamandridae</taxon>
        <taxon>Pleurodelinae</taxon>
        <taxon>Pleurodeles</taxon>
    </lineage>
</organism>
<protein>
    <submittedName>
        <fullName evidence="1">Uncharacterized protein</fullName>
    </submittedName>
</protein>
<evidence type="ECO:0000313" key="1">
    <source>
        <dbReference type="EMBL" id="KAJ1205336.1"/>
    </source>
</evidence>
<dbReference type="Proteomes" id="UP001066276">
    <property type="component" value="Chromosome 1_2"/>
</dbReference>
<name>A0AAV7VXW7_PLEWA</name>